<gene>
    <name evidence="1" type="ORF">L3Q82_019096</name>
</gene>
<protein>
    <submittedName>
        <fullName evidence="1">Uncharacterized protein</fullName>
    </submittedName>
</protein>
<evidence type="ECO:0000313" key="1">
    <source>
        <dbReference type="EMBL" id="KAI3354591.1"/>
    </source>
</evidence>
<comment type="caution">
    <text evidence="1">The sequence shown here is derived from an EMBL/GenBank/DDBJ whole genome shotgun (WGS) entry which is preliminary data.</text>
</comment>
<organism evidence="1 2">
    <name type="scientific">Scortum barcoo</name>
    <name type="common">barcoo grunter</name>
    <dbReference type="NCBI Taxonomy" id="214431"/>
    <lineage>
        <taxon>Eukaryota</taxon>
        <taxon>Metazoa</taxon>
        <taxon>Chordata</taxon>
        <taxon>Craniata</taxon>
        <taxon>Vertebrata</taxon>
        <taxon>Euteleostomi</taxon>
        <taxon>Actinopterygii</taxon>
        <taxon>Neopterygii</taxon>
        <taxon>Teleostei</taxon>
        <taxon>Neoteleostei</taxon>
        <taxon>Acanthomorphata</taxon>
        <taxon>Eupercaria</taxon>
        <taxon>Centrarchiformes</taxon>
        <taxon>Terapontoidei</taxon>
        <taxon>Terapontidae</taxon>
        <taxon>Scortum</taxon>
    </lineage>
</organism>
<keyword evidence="2" id="KW-1185">Reference proteome</keyword>
<sequence length="299" mass="32593">VFDTDSQPHDEQHSEGEGDEQVGGSSQDKEEAQQENRLVCDELMADEVMSLKRSQKRKNPVRLQTSVKALKVTGGEKAGNCSAESDSELMTTQYTRNVTRNITQSVRDLETEVVELQGLVDSMGDRGFLESLTSKKGGSGQSAGRYSAAWSSGQVTFSGRLSDRCPVSIFFSGLEKKNGQKVDPEGCWLSLADNIKLEVGLSGGHHHSSAQEGRSARAEELEAGVFCSVLTTRFCLSVQRGVRQGCSLSGMLYSLAIEPLLHKLRKDLCGVCFPGCDHFKLSAYADNVTVMVNNQRDIC</sequence>
<name>A0ACB8VGJ7_9TELE</name>
<feature type="non-terminal residue" evidence="1">
    <location>
        <position position="1"/>
    </location>
</feature>
<accession>A0ACB8VGJ7</accession>
<dbReference type="EMBL" id="CM041552">
    <property type="protein sequence ID" value="KAI3354591.1"/>
    <property type="molecule type" value="Genomic_DNA"/>
</dbReference>
<proteinExistence type="predicted"/>
<reference evidence="1" key="1">
    <citation type="submission" date="2022-04" db="EMBL/GenBank/DDBJ databases">
        <title>Jade perch genome.</title>
        <authorList>
            <person name="Chao B."/>
        </authorList>
    </citation>
    <scope>NUCLEOTIDE SEQUENCE</scope>
    <source>
        <strain evidence="1">CB-2022</strain>
    </source>
</reference>
<evidence type="ECO:0000313" key="2">
    <source>
        <dbReference type="Proteomes" id="UP000831701"/>
    </source>
</evidence>
<dbReference type="Proteomes" id="UP000831701">
    <property type="component" value="Chromosome 22"/>
</dbReference>